<comment type="caution">
    <text evidence="5">The sequence shown here is derived from an EMBL/GenBank/DDBJ whole genome shotgun (WGS) entry which is preliminary data.</text>
</comment>
<dbReference type="Proteomes" id="UP001597368">
    <property type="component" value="Unassembled WGS sequence"/>
</dbReference>
<sequence length="235" mass="25799">MAEATPRDRALLGTRIAGLITEYIRARGLTEGDELPSEARLADEYGVSQRVVRDAFRSLTQQGVIRTRQGKRAVVSELRPVAVHSYFRLAMEADAAAIDELVELRLALETKAAGLAATRITAAELDELRAVLDEVEHVGDDLRRRVQLDLAFHIGVVKAARNRFFSGVIEALSEALAAERERGKELTEALGESHAESDAEHRALLLGLGTGDAALAEQQMRAHLQRVQRAFRGED</sequence>
<accession>A0ABW4SX78</accession>
<proteinExistence type="predicted"/>
<dbReference type="InterPro" id="IPR036388">
    <property type="entry name" value="WH-like_DNA-bd_sf"/>
</dbReference>
<dbReference type="EMBL" id="JBHUFV010000033">
    <property type="protein sequence ID" value="MFD1933789.1"/>
    <property type="molecule type" value="Genomic_DNA"/>
</dbReference>
<evidence type="ECO:0000313" key="6">
    <source>
        <dbReference type="Proteomes" id="UP001597368"/>
    </source>
</evidence>
<dbReference type="PANTHER" id="PTHR43537">
    <property type="entry name" value="TRANSCRIPTIONAL REGULATOR, GNTR FAMILY"/>
    <property type="match status" value="1"/>
</dbReference>
<organism evidence="5 6">
    <name type="scientific">Nonomuraea mangrovi</name>
    <dbReference type="NCBI Taxonomy" id="2316207"/>
    <lineage>
        <taxon>Bacteria</taxon>
        <taxon>Bacillati</taxon>
        <taxon>Actinomycetota</taxon>
        <taxon>Actinomycetes</taxon>
        <taxon>Streptosporangiales</taxon>
        <taxon>Streptosporangiaceae</taxon>
        <taxon>Nonomuraea</taxon>
    </lineage>
</organism>
<dbReference type="InterPro" id="IPR011711">
    <property type="entry name" value="GntR_C"/>
</dbReference>
<keyword evidence="2" id="KW-0238">DNA-binding</keyword>
<keyword evidence="6" id="KW-1185">Reference proteome</keyword>
<dbReference type="InterPro" id="IPR008920">
    <property type="entry name" value="TF_FadR/GntR_C"/>
</dbReference>
<dbReference type="Pfam" id="PF07729">
    <property type="entry name" value="FCD"/>
    <property type="match status" value="1"/>
</dbReference>
<name>A0ABW4SX78_9ACTN</name>
<dbReference type="SUPFAM" id="SSF48008">
    <property type="entry name" value="GntR ligand-binding domain-like"/>
    <property type="match status" value="1"/>
</dbReference>
<dbReference type="Pfam" id="PF00392">
    <property type="entry name" value="GntR"/>
    <property type="match status" value="1"/>
</dbReference>
<protein>
    <submittedName>
        <fullName evidence="5">FadR/GntR family transcriptional regulator</fullName>
    </submittedName>
</protein>
<dbReference type="CDD" id="cd07377">
    <property type="entry name" value="WHTH_GntR"/>
    <property type="match status" value="1"/>
</dbReference>
<keyword evidence="1" id="KW-0805">Transcription regulation</keyword>
<dbReference type="RefSeq" id="WP_379573828.1">
    <property type="nucleotide sequence ID" value="NZ_JBHUFV010000033.1"/>
</dbReference>
<evidence type="ECO:0000256" key="1">
    <source>
        <dbReference type="ARBA" id="ARBA00023015"/>
    </source>
</evidence>
<dbReference type="SUPFAM" id="SSF46785">
    <property type="entry name" value="Winged helix' DNA-binding domain"/>
    <property type="match status" value="1"/>
</dbReference>
<evidence type="ECO:0000313" key="5">
    <source>
        <dbReference type="EMBL" id="MFD1933789.1"/>
    </source>
</evidence>
<dbReference type="InterPro" id="IPR036390">
    <property type="entry name" value="WH_DNA-bd_sf"/>
</dbReference>
<reference evidence="6" key="1">
    <citation type="journal article" date="2019" name="Int. J. Syst. Evol. Microbiol.">
        <title>The Global Catalogue of Microorganisms (GCM) 10K type strain sequencing project: providing services to taxonomists for standard genome sequencing and annotation.</title>
        <authorList>
            <consortium name="The Broad Institute Genomics Platform"/>
            <consortium name="The Broad Institute Genome Sequencing Center for Infectious Disease"/>
            <person name="Wu L."/>
            <person name="Ma J."/>
        </authorList>
    </citation>
    <scope>NUCLEOTIDE SEQUENCE [LARGE SCALE GENOMIC DNA]</scope>
    <source>
        <strain evidence="6">ICMP 6774ER</strain>
    </source>
</reference>
<dbReference type="Gene3D" id="1.20.120.530">
    <property type="entry name" value="GntR ligand-binding domain-like"/>
    <property type="match status" value="1"/>
</dbReference>
<keyword evidence="3" id="KW-0804">Transcription</keyword>
<evidence type="ECO:0000256" key="2">
    <source>
        <dbReference type="ARBA" id="ARBA00023125"/>
    </source>
</evidence>
<dbReference type="SMART" id="SM00895">
    <property type="entry name" value="FCD"/>
    <property type="match status" value="1"/>
</dbReference>
<feature type="domain" description="HTH gntR-type" evidence="4">
    <location>
        <begin position="10"/>
        <end position="78"/>
    </location>
</feature>
<dbReference type="PROSITE" id="PS50949">
    <property type="entry name" value="HTH_GNTR"/>
    <property type="match status" value="1"/>
</dbReference>
<dbReference type="PRINTS" id="PR00035">
    <property type="entry name" value="HTHGNTR"/>
</dbReference>
<gene>
    <name evidence="5" type="ORF">ACFSKW_20205</name>
</gene>
<dbReference type="PANTHER" id="PTHR43537:SF44">
    <property type="entry name" value="GNTR FAMILY REGULATORY PROTEIN"/>
    <property type="match status" value="1"/>
</dbReference>
<dbReference type="InterPro" id="IPR000524">
    <property type="entry name" value="Tscrpt_reg_HTH_GntR"/>
</dbReference>
<evidence type="ECO:0000256" key="3">
    <source>
        <dbReference type="ARBA" id="ARBA00023163"/>
    </source>
</evidence>
<dbReference type="Gene3D" id="1.10.10.10">
    <property type="entry name" value="Winged helix-like DNA-binding domain superfamily/Winged helix DNA-binding domain"/>
    <property type="match status" value="1"/>
</dbReference>
<evidence type="ECO:0000259" key="4">
    <source>
        <dbReference type="PROSITE" id="PS50949"/>
    </source>
</evidence>
<dbReference type="SMART" id="SM00345">
    <property type="entry name" value="HTH_GNTR"/>
    <property type="match status" value="1"/>
</dbReference>